<dbReference type="Pfam" id="PF18740">
    <property type="entry name" value="EC042_2821"/>
    <property type="match status" value="1"/>
</dbReference>
<evidence type="ECO:0000313" key="3">
    <source>
        <dbReference type="EMBL" id="MBD3587429.1"/>
    </source>
</evidence>
<proteinExistence type="predicted"/>
<protein>
    <submittedName>
        <fullName evidence="3">DUF3644 domain-containing protein</fullName>
    </submittedName>
</protein>
<name>A0ABR8LMK0_9ALTE</name>
<evidence type="ECO:0000259" key="1">
    <source>
        <dbReference type="Pfam" id="PF12358"/>
    </source>
</evidence>
<dbReference type="InterPro" id="IPR049530">
    <property type="entry name" value="EC042_2821"/>
</dbReference>
<sequence length="431" mass="49198">MSGRQSQEKLFEYLQSCERKGVRFTKKQLIETVGWKPATFATYYNKGQLTQFVNEIAEDSFDATNTLDLNFTEFKKRLSQSKHFQELGHKCKSPLARALLKKSKDNMMLALELYNRPSLENKLDGFVLLFCTAWEQLFKSVLIEREGEDFIYEKPNKQGVRRTISLRQCLPHLYKESSQIRRNVERVADWRDKAVHLLMPELQSIASRVFQSGVLNYSSEFEKYADVPFISSQHTGMMSLVGDFKLPPASTLKTLYGDAATEMLELAETLQDEIEQTDDIGFAIPLKVSLVFAKQEGEEQIVIAKANGSAQDLQNLRNAMIVEKPVDPDKSHPFSLKAFIKAVNKKLTEELEESKLARKLPKKGPDGKPAMNSHCVQACINKLNWKAGSNEFHYHSQLSNRHQYSEAAVTELVKRISKDDDFVSTAKRGRK</sequence>
<dbReference type="Proteomes" id="UP000624419">
    <property type="component" value="Unassembled WGS sequence"/>
</dbReference>
<gene>
    <name evidence="3" type="ORF">HHX48_16955</name>
</gene>
<reference evidence="3 4" key="1">
    <citation type="submission" date="2020-04" db="EMBL/GenBank/DDBJ databases">
        <title>Salinimonas sp. HHU 13199.</title>
        <authorList>
            <person name="Cui X."/>
            <person name="Zhang D."/>
        </authorList>
    </citation>
    <scope>NUCLEOTIDE SEQUENCE [LARGE SCALE GENOMIC DNA]</scope>
    <source>
        <strain evidence="3 4">HHU 13199</strain>
    </source>
</reference>
<keyword evidence="4" id="KW-1185">Reference proteome</keyword>
<dbReference type="EMBL" id="JABBXD010000013">
    <property type="protein sequence ID" value="MBD3587429.1"/>
    <property type="molecule type" value="Genomic_DNA"/>
</dbReference>
<organism evidence="3 4">
    <name type="scientific">Salinimonas profundi</name>
    <dbReference type="NCBI Taxonomy" id="2729140"/>
    <lineage>
        <taxon>Bacteria</taxon>
        <taxon>Pseudomonadati</taxon>
        <taxon>Pseudomonadota</taxon>
        <taxon>Gammaproteobacteria</taxon>
        <taxon>Alteromonadales</taxon>
        <taxon>Alteromonadaceae</taxon>
        <taxon>Alteromonas/Salinimonas group</taxon>
        <taxon>Salinimonas</taxon>
    </lineage>
</organism>
<evidence type="ECO:0000313" key="4">
    <source>
        <dbReference type="Proteomes" id="UP000624419"/>
    </source>
</evidence>
<dbReference type="RefSeq" id="WP_191026515.1">
    <property type="nucleotide sequence ID" value="NZ_JABBXD010000013.1"/>
</dbReference>
<dbReference type="InterPro" id="IPR022104">
    <property type="entry name" value="DUF3644"/>
</dbReference>
<feature type="domain" description="EC042-2821-like Restriction Endonuclease-like" evidence="2">
    <location>
        <begin position="327"/>
        <end position="421"/>
    </location>
</feature>
<evidence type="ECO:0000259" key="2">
    <source>
        <dbReference type="Pfam" id="PF18740"/>
    </source>
</evidence>
<comment type="caution">
    <text evidence="3">The sequence shown here is derived from an EMBL/GenBank/DDBJ whole genome shotgun (WGS) entry which is preliminary data.</text>
</comment>
<feature type="domain" description="DUF3644" evidence="1">
    <location>
        <begin position="99"/>
        <end position="273"/>
    </location>
</feature>
<dbReference type="Pfam" id="PF12358">
    <property type="entry name" value="DUF3644"/>
    <property type="match status" value="1"/>
</dbReference>
<accession>A0ABR8LMK0</accession>